<evidence type="ECO:0000313" key="2">
    <source>
        <dbReference type="EMBL" id="WBO68612.1"/>
    </source>
</evidence>
<gene>
    <name evidence="2" type="ORF">O1G22_40325</name>
</gene>
<evidence type="ECO:0000259" key="1">
    <source>
        <dbReference type="PROSITE" id="PS50075"/>
    </source>
</evidence>
<dbReference type="InterPro" id="IPR036736">
    <property type="entry name" value="ACP-like_sf"/>
</dbReference>
<protein>
    <submittedName>
        <fullName evidence="2">Acyl carrier protein</fullName>
    </submittedName>
</protein>
<name>A0ABY7PGB4_9ACTN</name>
<dbReference type="Proteomes" id="UP001212326">
    <property type="component" value="Chromosome"/>
</dbReference>
<dbReference type="InterPro" id="IPR009081">
    <property type="entry name" value="PP-bd_ACP"/>
</dbReference>
<reference evidence="2 3" key="1">
    <citation type="submission" date="2022-12" db="EMBL/GenBank/DDBJ databases">
        <authorList>
            <person name="Mo P."/>
        </authorList>
    </citation>
    <scope>NUCLEOTIDE SEQUENCE [LARGE SCALE GENOMIC DNA]</scope>
    <source>
        <strain evidence="2 3">HUAS 2-6</strain>
    </source>
</reference>
<accession>A0ABY7PGB4</accession>
<sequence length="91" mass="10069">MTYLDDAQALAVVKESITRIAPDADFASVRPDDRLRDVFDLDSLDFLSLVEVLSERTGIRIDEADFPDLATLAGATRFLVDRSRTGAGRRP</sequence>
<dbReference type="EMBL" id="CP115300">
    <property type="protein sequence ID" value="WBO68612.1"/>
    <property type="molecule type" value="Genomic_DNA"/>
</dbReference>
<dbReference type="Gene3D" id="1.10.1200.10">
    <property type="entry name" value="ACP-like"/>
    <property type="match status" value="1"/>
</dbReference>
<dbReference type="SUPFAM" id="SSF47336">
    <property type="entry name" value="ACP-like"/>
    <property type="match status" value="1"/>
</dbReference>
<organism evidence="2 3">
    <name type="scientific">Streptomyces camelliae</name>
    <dbReference type="NCBI Taxonomy" id="3004093"/>
    <lineage>
        <taxon>Bacteria</taxon>
        <taxon>Bacillati</taxon>
        <taxon>Actinomycetota</taxon>
        <taxon>Actinomycetes</taxon>
        <taxon>Kitasatosporales</taxon>
        <taxon>Streptomycetaceae</taxon>
        <taxon>Streptomyces</taxon>
    </lineage>
</organism>
<evidence type="ECO:0000313" key="3">
    <source>
        <dbReference type="Proteomes" id="UP001212326"/>
    </source>
</evidence>
<dbReference type="Pfam" id="PF00550">
    <property type="entry name" value="PP-binding"/>
    <property type="match status" value="1"/>
</dbReference>
<dbReference type="PROSITE" id="PS50075">
    <property type="entry name" value="CARRIER"/>
    <property type="match status" value="1"/>
</dbReference>
<dbReference type="RefSeq" id="WP_270085844.1">
    <property type="nucleotide sequence ID" value="NZ_CP115300.1"/>
</dbReference>
<keyword evidence="3" id="KW-1185">Reference proteome</keyword>
<proteinExistence type="predicted"/>
<feature type="domain" description="Carrier" evidence="1">
    <location>
        <begin position="4"/>
        <end position="83"/>
    </location>
</feature>